<evidence type="ECO:0000313" key="2">
    <source>
        <dbReference type="EMBL" id="MPC22664.1"/>
    </source>
</evidence>
<dbReference type="AlphaFoldDB" id="A0A5B7DNR7"/>
<organism evidence="2 3">
    <name type="scientific">Portunus trituberculatus</name>
    <name type="common">Swimming crab</name>
    <name type="synonym">Neptunus trituberculatus</name>
    <dbReference type="NCBI Taxonomy" id="210409"/>
    <lineage>
        <taxon>Eukaryota</taxon>
        <taxon>Metazoa</taxon>
        <taxon>Ecdysozoa</taxon>
        <taxon>Arthropoda</taxon>
        <taxon>Crustacea</taxon>
        <taxon>Multicrustacea</taxon>
        <taxon>Malacostraca</taxon>
        <taxon>Eumalacostraca</taxon>
        <taxon>Eucarida</taxon>
        <taxon>Decapoda</taxon>
        <taxon>Pleocyemata</taxon>
        <taxon>Brachyura</taxon>
        <taxon>Eubrachyura</taxon>
        <taxon>Portunoidea</taxon>
        <taxon>Portunidae</taxon>
        <taxon>Portuninae</taxon>
        <taxon>Portunus</taxon>
    </lineage>
</organism>
<sequence>MNYNKPGHCGAGRTCLNCEPQHTAHMVPEGGPSTTLDCFVPRAGAHSGRVCYPGIVDLNAQSLQLWLPVSSLFAHHRALGSSVHCTGESSSCMKNRSECINGAMLGAGVHIQHDQMKESDSGQFLTCMTFLLVVLCGCLLVPHHVGGEQLSSDSLSKKPRARCKSVVLVKDSAPKKATCHCQCNLLEDSNSSSNEHHPKG</sequence>
<protein>
    <submittedName>
        <fullName evidence="2">Uncharacterized protein</fullName>
    </submittedName>
</protein>
<evidence type="ECO:0000256" key="1">
    <source>
        <dbReference type="SAM" id="Phobius"/>
    </source>
</evidence>
<proteinExistence type="predicted"/>
<name>A0A5B7DNR7_PORTR</name>
<gene>
    <name evidence="2" type="ORF">E2C01_015685</name>
</gene>
<dbReference type="EMBL" id="VSRR010001111">
    <property type="protein sequence ID" value="MPC22664.1"/>
    <property type="molecule type" value="Genomic_DNA"/>
</dbReference>
<dbReference type="Proteomes" id="UP000324222">
    <property type="component" value="Unassembled WGS sequence"/>
</dbReference>
<keyword evidence="3" id="KW-1185">Reference proteome</keyword>
<feature type="transmembrane region" description="Helical" evidence="1">
    <location>
        <begin position="124"/>
        <end position="145"/>
    </location>
</feature>
<keyword evidence="1" id="KW-0472">Membrane</keyword>
<evidence type="ECO:0000313" key="3">
    <source>
        <dbReference type="Proteomes" id="UP000324222"/>
    </source>
</evidence>
<accession>A0A5B7DNR7</accession>
<reference evidence="2 3" key="1">
    <citation type="submission" date="2019-05" db="EMBL/GenBank/DDBJ databases">
        <title>Another draft genome of Portunus trituberculatus and its Hox gene families provides insights of decapod evolution.</title>
        <authorList>
            <person name="Jeong J.-H."/>
            <person name="Song I."/>
            <person name="Kim S."/>
            <person name="Choi T."/>
            <person name="Kim D."/>
            <person name="Ryu S."/>
            <person name="Kim W."/>
        </authorList>
    </citation>
    <scope>NUCLEOTIDE SEQUENCE [LARGE SCALE GENOMIC DNA]</scope>
    <source>
        <tissue evidence="2">Muscle</tissue>
    </source>
</reference>
<comment type="caution">
    <text evidence="2">The sequence shown here is derived from an EMBL/GenBank/DDBJ whole genome shotgun (WGS) entry which is preliminary data.</text>
</comment>
<keyword evidence="1" id="KW-1133">Transmembrane helix</keyword>
<keyword evidence="1" id="KW-0812">Transmembrane</keyword>